<dbReference type="EMBL" id="VXIV02002870">
    <property type="protein sequence ID" value="KAF6022296.1"/>
    <property type="molecule type" value="Genomic_DNA"/>
</dbReference>
<feature type="domain" description="EGF-like" evidence="9">
    <location>
        <begin position="143"/>
        <end position="180"/>
    </location>
</feature>
<feature type="disulfide bond" evidence="7">
    <location>
        <begin position="93"/>
        <end position="102"/>
    </location>
</feature>
<dbReference type="Pfam" id="PF00008">
    <property type="entry name" value="EGF"/>
    <property type="match status" value="2"/>
</dbReference>
<evidence type="ECO:0000313" key="10">
    <source>
        <dbReference type="EMBL" id="KAF6022296.1"/>
    </source>
</evidence>
<dbReference type="Gene3D" id="2.10.25.10">
    <property type="entry name" value="Laminin"/>
    <property type="match status" value="5"/>
</dbReference>
<keyword evidence="11" id="KW-1185">Reference proteome</keyword>
<dbReference type="AlphaFoldDB" id="A0A7J7J9H8"/>
<evidence type="ECO:0000256" key="6">
    <source>
        <dbReference type="ARBA" id="ARBA00023180"/>
    </source>
</evidence>
<comment type="similarity">
    <text evidence="1">Belongs to the NOTCH family.</text>
</comment>
<keyword evidence="6" id="KW-0325">Glycoprotein</keyword>
<keyword evidence="2 7" id="KW-0245">EGF-like domain</keyword>
<evidence type="ECO:0000256" key="5">
    <source>
        <dbReference type="ARBA" id="ARBA00023157"/>
    </source>
</evidence>
<feature type="disulfide bond" evidence="7">
    <location>
        <begin position="54"/>
        <end position="63"/>
    </location>
</feature>
<dbReference type="SMART" id="SM00179">
    <property type="entry name" value="EGF_CA"/>
    <property type="match status" value="5"/>
</dbReference>
<dbReference type="Pfam" id="PF07645">
    <property type="entry name" value="EGF_CA"/>
    <property type="match status" value="1"/>
</dbReference>
<dbReference type="InterPro" id="IPR018097">
    <property type="entry name" value="EGF_Ca-bd_CS"/>
</dbReference>
<dbReference type="InterPro" id="IPR049883">
    <property type="entry name" value="NOTCH1_EGF-like"/>
</dbReference>
<organism evidence="10 11">
    <name type="scientific">Bugula neritina</name>
    <name type="common">Brown bryozoan</name>
    <name type="synonym">Sertularia neritina</name>
    <dbReference type="NCBI Taxonomy" id="10212"/>
    <lineage>
        <taxon>Eukaryota</taxon>
        <taxon>Metazoa</taxon>
        <taxon>Spiralia</taxon>
        <taxon>Lophotrochozoa</taxon>
        <taxon>Bryozoa</taxon>
        <taxon>Gymnolaemata</taxon>
        <taxon>Cheilostomatida</taxon>
        <taxon>Flustrina</taxon>
        <taxon>Buguloidea</taxon>
        <taxon>Bugulidae</taxon>
        <taxon>Bugula</taxon>
    </lineage>
</organism>
<gene>
    <name evidence="10" type="ORF">EB796_019396</name>
</gene>
<dbReference type="Proteomes" id="UP000593567">
    <property type="component" value="Unassembled WGS sequence"/>
</dbReference>
<keyword evidence="5 7" id="KW-1015">Disulfide bond</keyword>
<dbReference type="GO" id="GO:0005509">
    <property type="term" value="F:calcium ion binding"/>
    <property type="evidence" value="ECO:0007669"/>
    <property type="project" value="InterPro"/>
</dbReference>
<dbReference type="InterPro" id="IPR009030">
    <property type="entry name" value="Growth_fac_rcpt_cys_sf"/>
</dbReference>
<dbReference type="CDD" id="cd00054">
    <property type="entry name" value="EGF_CA"/>
    <property type="match status" value="3"/>
</dbReference>
<dbReference type="FunFam" id="2.10.25.10:FF:000471">
    <property type="entry name" value="Protein lin-12"/>
    <property type="match status" value="1"/>
</dbReference>
<proteinExistence type="inferred from homology"/>
<dbReference type="Pfam" id="PF12661">
    <property type="entry name" value="hEGF"/>
    <property type="match status" value="2"/>
</dbReference>
<dbReference type="OrthoDB" id="430340at2759"/>
<dbReference type="SUPFAM" id="SSF57196">
    <property type="entry name" value="EGF/Laminin"/>
    <property type="match status" value="2"/>
</dbReference>
<dbReference type="SMART" id="SM00181">
    <property type="entry name" value="EGF"/>
    <property type="match status" value="5"/>
</dbReference>
<feature type="domain" description="EGF-like" evidence="9">
    <location>
        <begin position="66"/>
        <end position="103"/>
    </location>
</feature>
<dbReference type="PANTHER" id="PTHR24049:SF30">
    <property type="match status" value="1"/>
</dbReference>
<evidence type="ECO:0000313" key="11">
    <source>
        <dbReference type="Proteomes" id="UP000593567"/>
    </source>
</evidence>
<evidence type="ECO:0000256" key="4">
    <source>
        <dbReference type="ARBA" id="ARBA00022737"/>
    </source>
</evidence>
<accession>A0A7J7J9H8</accession>
<dbReference type="PROSITE" id="PS01187">
    <property type="entry name" value="EGF_CA"/>
    <property type="match status" value="1"/>
</dbReference>
<dbReference type="InterPro" id="IPR000152">
    <property type="entry name" value="EGF-type_Asp/Asn_hydroxyl_site"/>
</dbReference>
<dbReference type="InterPro" id="IPR051022">
    <property type="entry name" value="Notch_Cell-Fate_Det"/>
</dbReference>
<evidence type="ECO:0000256" key="8">
    <source>
        <dbReference type="SAM" id="SignalP"/>
    </source>
</evidence>
<reference evidence="10" key="1">
    <citation type="submission" date="2020-06" db="EMBL/GenBank/DDBJ databases">
        <title>Draft genome of Bugula neritina, a colonial animal packing powerful symbionts and potential medicines.</title>
        <authorList>
            <person name="Rayko M."/>
        </authorList>
    </citation>
    <scope>NUCLEOTIDE SEQUENCE [LARGE SCALE GENOMIC DNA]</scope>
    <source>
        <strain evidence="10">Kwan_BN1</strain>
    </source>
</reference>
<evidence type="ECO:0000256" key="1">
    <source>
        <dbReference type="ARBA" id="ARBA00005847"/>
    </source>
</evidence>
<dbReference type="PROSITE" id="PS50026">
    <property type="entry name" value="EGF_3"/>
    <property type="match status" value="5"/>
</dbReference>
<dbReference type="FunFam" id="2.10.25.10:FF:000012">
    <property type="entry name" value="Delta-like protein"/>
    <property type="match status" value="1"/>
</dbReference>
<dbReference type="PANTHER" id="PTHR24049">
    <property type="entry name" value="CRUMBS FAMILY MEMBER"/>
    <property type="match status" value="1"/>
</dbReference>
<keyword evidence="3 8" id="KW-0732">Signal</keyword>
<dbReference type="InterPro" id="IPR001881">
    <property type="entry name" value="EGF-like_Ca-bd_dom"/>
</dbReference>
<dbReference type="SUPFAM" id="SSF57184">
    <property type="entry name" value="Growth factor receptor domain"/>
    <property type="match status" value="1"/>
</dbReference>
<feature type="domain" description="EGF-like" evidence="9">
    <location>
        <begin position="26"/>
        <end position="64"/>
    </location>
</feature>
<evidence type="ECO:0000259" key="9">
    <source>
        <dbReference type="PROSITE" id="PS50026"/>
    </source>
</evidence>
<feature type="disulfide bond" evidence="7">
    <location>
        <begin position="35"/>
        <end position="52"/>
    </location>
</feature>
<dbReference type="PROSITE" id="PS00022">
    <property type="entry name" value="EGF_1"/>
    <property type="match status" value="4"/>
</dbReference>
<keyword evidence="4" id="KW-0677">Repeat</keyword>
<protein>
    <submittedName>
        <fullName evidence="10">FAT3</fullName>
    </submittedName>
</protein>
<feature type="domain" description="EGF-like" evidence="9">
    <location>
        <begin position="182"/>
        <end position="219"/>
    </location>
</feature>
<feature type="signal peptide" evidence="8">
    <location>
        <begin position="1"/>
        <end position="25"/>
    </location>
</feature>
<dbReference type="PRINTS" id="PR00010">
    <property type="entry name" value="EGFBLOOD"/>
</dbReference>
<dbReference type="FunFam" id="2.10.25.10:FF:000006">
    <property type="entry name" value="Versican core protein-like isoform 1"/>
    <property type="match status" value="1"/>
</dbReference>
<feature type="disulfide bond" evidence="7">
    <location>
        <begin position="170"/>
        <end position="179"/>
    </location>
</feature>
<dbReference type="FunFam" id="2.10.25.10:FF:000125">
    <property type="entry name" value="Neurogenic locus notch protein-like"/>
    <property type="match status" value="1"/>
</dbReference>
<dbReference type="InterPro" id="IPR000742">
    <property type="entry name" value="EGF"/>
</dbReference>
<sequence length="232" mass="25286">MNVYYHLHLRLWKVHLLRFFSVTFGSQSGCDLHPCQHGGTCTQQAIEPYFSCSCTRGFNGFTCEDDIDECIFDNPCRNGGLCVNIFGGYECHCGPSWEGPQCENLVKKCAAYPCFNGAQCTDVGEDFYCTCAAGYRGELCADDIDECEEITPCLNGGTCENLSGSYNCSCPPGYTGVDCEVNIDECQLYSACKNGATCSDLVNGYACLCAPGYAGKYSICISVCPRLCRFAL</sequence>
<dbReference type="InterPro" id="IPR013032">
    <property type="entry name" value="EGF-like_CS"/>
</dbReference>
<dbReference type="PROSITE" id="PS00010">
    <property type="entry name" value="ASX_HYDROXYL"/>
    <property type="match status" value="4"/>
</dbReference>
<evidence type="ECO:0000256" key="7">
    <source>
        <dbReference type="PROSITE-ProRule" id="PRU00076"/>
    </source>
</evidence>
<dbReference type="PROSITE" id="PS01186">
    <property type="entry name" value="EGF_2"/>
    <property type="match status" value="3"/>
</dbReference>
<feature type="disulfide bond" evidence="7">
    <location>
        <begin position="131"/>
        <end position="140"/>
    </location>
</feature>
<comment type="caution">
    <text evidence="7">Lacks conserved residue(s) required for the propagation of feature annotation.</text>
</comment>
<name>A0A7J7J9H8_BUGNE</name>
<feature type="chain" id="PRO_5029469599" evidence="8">
    <location>
        <begin position="26"/>
        <end position="232"/>
    </location>
</feature>
<comment type="caution">
    <text evidence="10">The sequence shown here is derived from an EMBL/GenBank/DDBJ whole genome shotgun (WGS) entry which is preliminary data.</text>
</comment>
<evidence type="ECO:0000256" key="3">
    <source>
        <dbReference type="ARBA" id="ARBA00022729"/>
    </source>
</evidence>
<feature type="domain" description="EGF-like" evidence="9">
    <location>
        <begin position="105"/>
        <end position="141"/>
    </location>
</feature>
<evidence type="ECO:0000256" key="2">
    <source>
        <dbReference type="ARBA" id="ARBA00022536"/>
    </source>
</evidence>